<evidence type="ECO:0000313" key="15">
    <source>
        <dbReference type="Proteomes" id="UP000702954"/>
    </source>
</evidence>
<dbReference type="GO" id="GO:0005886">
    <property type="term" value="C:plasma membrane"/>
    <property type="evidence" value="ECO:0007669"/>
    <property type="project" value="UniProtKB-SubCell"/>
</dbReference>
<dbReference type="GO" id="GO:0005524">
    <property type="term" value="F:ATP binding"/>
    <property type="evidence" value="ECO:0007669"/>
    <property type="project" value="UniProtKB-UniRule"/>
</dbReference>
<organism evidence="13 14">
    <name type="scientific">Faecalimonas umbilicata</name>
    <dbReference type="NCBI Taxonomy" id="1912855"/>
    <lineage>
        <taxon>Bacteria</taxon>
        <taxon>Bacillati</taxon>
        <taxon>Bacillota</taxon>
        <taxon>Clostridia</taxon>
        <taxon>Lachnospirales</taxon>
        <taxon>Lachnospiraceae</taxon>
        <taxon>Faecalimonas</taxon>
    </lineage>
</organism>
<dbReference type="InterPro" id="IPR003820">
    <property type="entry name" value="KdpC"/>
</dbReference>
<keyword evidence="8 11" id="KW-1133">Transmembrane helix</keyword>
<dbReference type="PANTHER" id="PTHR30042:SF2">
    <property type="entry name" value="POTASSIUM-TRANSPORTING ATPASE KDPC SUBUNIT"/>
    <property type="match status" value="1"/>
</dbReference>
<reference evidence="12 15" key="1">
    <citation type="journal article" date="2018" name="Int. J. Syst. Evol. Microbiol.">
        <title>Draft Genome Sequence of Faecalimonas umbilicata JCM 30896T, an Acetate-Producing Bacterium Isolated from Human Feces.</title>
        <authorList>
            <person name="Sakamoto M."/>
            <person name="Ikeyama N."/>
            <person name="Yuki M."/>
            <person name="Ohkuma M."/>
        </authorList>
    </citation>
    <scope>NUCLEOTIDE SEQUENCE [LARGE SCALE GENOMIC DNA]</scope>
    <source>
        <strain evidence="12 15">EGH7</strain>
    </source>
</reference>
<evidence type="ECO:0000256" key="10">
    <source>
        <dbReference type="ARBA" id="ARBA00023136"/>
    </source>
</evidence>
<keyword evidence="3 11" id="KW-0633">Potassium transport</keyword>
<keyword evidence="4 11" id="KW-0812">Transmembrane</keyword>
<dbReference type="Pfam" id="PF02669">
    <property type="entry name" value="KdpC"/>
    <property type="match status" value="1"/>
</dbReference>
<dbReference type="GeneID" id="97507544"/>
<comment type="subcellular location">
    <subcellularLocation>
        <location evidence="11">Cell membrane</location>
        <topology evidence="11">Single-pass membrane protein</topology>
    </subcellularLocation>
</comment>
<comment type="similarity">
    <text evidence="11">Belongs to the KdpC family.</text>
</comment>
<dbReference type="RefSeq" id="WP_116441304.1">
    <property type="nucleotide sequence ID" value="NZ_AP031411.1"/>
</dbReference>
<dbReference type="NCBIfam" id="NF001454">
    <property type="entry name" value="PRK00315.1"/>
    <property type="match status" value="1"/>
</dbReference>
<evidence type="ECO:0000256" key="3">
    <source>
        <dbReference type="ARBA" id="ARBA00022538"/>
    </source>
</evidence>
<evidence type="ECO:0000256" key="7">
    <source>
        <dbReference type="ARBA" id="ARBA00022958"/>
    </source>
</evidence>
<dbReference type="Proteomes" id="UP000294613">
    <property type="component" value="Unassembled WGS sequence"/>
</dbReference>
<reference evidence="13 14" key="2">
    <citation type="submission" date="2019-03" db="EMBL/GenBank/DDBJ databases">
        <title>Genomic Encyclopedia of Type Strains, Phase IV (KMG-IV): sequencing the most valuable type-strain genomes for metagenomic binning, comparative biology and taxonomic classification.</title>
        <authorList>
            <person name="Goeker M."/>
        </authorList>
    </citation>
    <scope>NUCLEOTIDE SEQUENCE [LARGE SCALE GENOMIC DNA]</scope>
    <source>
        <strain evidence="13 14">DSM 103426</strain>
    </source>
</reference>
<keyword evidence="15" id="KW-1185">Reference proteome</keyword>
<keyword evidence="5 11" id="KW-0547">Nucleotide-binding</keyword>
<dbReference type="GO" id="GO:0008556">
    <property type="term" value="F:P-type potassium transmembrane transporter activity"/>
    <property type="evidence" value="ECO:0007669"/>
    <property type="project" value="InterPro"/>
</dbReference>
<keyword evidence="9 11" id="KW-0406">Ion transport</keyword>
<proteinExistence type="inferred from homology"/>
<dbReference type="Proteomes" id="UP000702954">
    <property type="component" value="Unassembled WGS sequence"/>
</dbReference>
<protein>
    <recommendedName>
        <fullName evidence="11">Potassium-transporting ATPase KdpC subunit</fullName>
    </recommendedName>
    <alternativeName>
        <fullName evidence="11">ATP phosphohydrolase [potassium-transporting] C chain</fullName>
    </alternativeName>
    <alternativeName>
        <fullName evidence="11">Potassium-binding and translocating subunit C</fullName>
    </alternativeName>
    <alternativeName>
        <fullName evidence="11">Potassium-translocating ATPase C chain</fullName>
    </alternativeName>
</protein>
<dbReference type="PIRSF" id="PIRSF001296">
    <property type="entry name" value="K_ATPase_KdpC"/>
    <property type="match status" value="1"/>
</dbReference>
<evidence type="ECO:0000256" key="2">
    <source>
        <dbReference type="ARBA" id="ARBA00022475"/>
    </source>
</evidence>
<evidence type="ECO:0000256" key="1">
    <source>
        <dbReference type="ARBA" id="ARBA00022448"/>
    </source>
</evidence>
<dbReference type="EMBL" id="BHEO01000002">
    <property type="protein sequence ID" value="GBU04396.1"/>
    <property type="molecule type" value="Genomic_DNA"/>
</dbReference>
<evidence type="ECO:0000256" key="6">
    <source>
        <dbReference type="ARBA" id="ARBA00022840"/>
    </source>
</evidence>
<dbReference type="HAMAP" id="MF_00276">
    <property type="entry name" value="KdpC"/>
    <property type="match status" value="1"/>
</dbReference>
<dbReference type="PANTHER" id="PTHR30042">
    <property type="entry name" value="POTASSIUM-TRANSPORTING ATPASE C CHAIN"/>
    <property type="match status" value="1"/>
</dbReference>
<evidence type="ECO:0000256" key="4">
    <source>
        <dbReference type="ARBA" id="ARBA00022692"/>
    </source>
</evidence>
<dbReference type="NCBIfam" id="TIGR00681">
    <property type="entry name" value="kdpC"/>
    <property type="match status" value="1"/>
</dbReference>
<keyword evidence="10 11" id="KW-0472">Membrane</keyword>
<accession>A0A4R3JK79</accession>
<comment type="caution">
    <text evidence="13">The sequence shown here is derived from an EMBL/GenBank/DDBJ whole genome shotgun (WGS) entry which is preliminary data.</text>
</comment>
<name>A0A4R3JK79_9FIRM</name>
<evidence type="ECO:0000256" key="5">
    <source>
        <dbReference type="ARBA" id="ARBA00022741"/>
    </source>
</evidence>
<keyword evidence="7 11" id="KW-0630">Potassium</keyword>
<evidence type="ECO:0000256" key="11">
    <source>
        <dbReference type="HAMAP-Rule" id="MF_00276"/>
    </source>
</evidence>
<keyword evidence="6 11" id="KW-0067">ATP-binding</keyword>
<gene>
    <name evidence="11 12" type="primary">kdpC</name>
    <name evidence="13" type="ORF">EDD74_11821</name>
    <name evidence="12" type="ORF">FAEUMB_09370</name>
</gene>
<keyword evidence="2 11" id="KW-1003">Cell membrane</keyword>
<sequence length="214" mass="23367">MKNFTSYLKKAFGITLVLIVLCGVVYPLVMTGAGQLLFKKQANGSMIEINGKKVGSELIGQEFEGEQYFQGRVSSVNYNVYSEKEKEDGTYTGPASGSYNYGSTTEELQTRVEKDMEAFQKKYENATGKELEGEVPADLLTASGSGLDPHISPASAKVQIPIVVANSGLSEEEVETIVEENTEHKFLGIFGEEKVNVLKCNIEIAEKMGVTLDE</sequence>
<comment type="subunit">
    <text evidence="11">The system is composed of three essential subunits: KdpA, KdpB and KdpC.</text>
</comment>
<keyword evidence="1 11" id="KW-0813">Transport</keyword>
<evidence type="ECO:0000313" key="14">
    <source>
        <dbReference type="Proteomes" id="UP000294613"/>
    </source>
</evidence>
<evidence type="ECO:0000256" key="8">
    <source>
        <dbReference type="ARBA" id="ARBA00022989"/>
    </source>
</evidence>
<dbReference type="EMBL" id="SLZV01000018">
    <property type="protein sequence ID" value="TCS66687.1"/>
    <property type="molecule type" value="Genomic_DNA"/>
</dbReference>
<evidence type="ECO:0000313" key="13">
    <source>
        <dbReference type="EMBL" id="TCS66687.1"/>
    </source>
</evidence>
<evidence type="ECO:0000313" key="12">
    <source>
        <dbReference type="EMBL" id="GBU04396.1"/>
    </source>
</evidence>
<dbReference type="AlphaFoldDB" id="A0A4R3JK79"/>
<evidence type="ECO:0000256" key="9">
    <source>
        <dbReference type="ARBA" id="ARBA00023065"/>
    </source>
</evidence>
<comment type="function">
    <text evidence="11">Part of the high-affinity ATP-driven potassium transport (or Kdp) system, which catalyzes the hydrolysis of ATP coupled with the electrogenic transport of potassium into the cytoplasm. This subunit acts as a catalytic chaperone that increases the ATP-binding affinity of the ATP-hydrolyzing subunit KdpB by the formation of a transient KdpB/KdpC/ATP ternary complex.</text>
</comment>